<proteinExistence type="predicted"/>
<dbReference type="RefSeq" id="WP_122238985.1">
    <property type="nucleotide sequence ID" value="NZ_RDQM01000014.1"/>
</dbReference>
<reference evidence="4 5" key="1">
    <citation type="submission" date="2018-10" db="EMBL/GenBank/DDBJ databases">
        <title>Comamonadaceae CDC group NO-1 genome sequencing and assembly.</title>
        <authorList>
            <person name="Bernier A.-M."/>
            <person name="Bernard K."/>
        </authorList>
    </citation>
    <scope>NUCLEOTIDE SEQUENCE [LARGE SCALE GENOMIC DNA]</scope>
    <source>
        <strain evidence="4 5">NML970147</strain>
    </source>
</reference>
<feature type="compositionally biased region" description="Basic and acidic residues" evidence="2">
    <location>
        <begin position="1296"/>
        <end position="1307"/>
    </location>
</feature>
<evidence type="ECO:0000256" key="1">
    <source>
        <dbReference type="SAM" id="Coils"/>
    </source>
</evidence>
<dbReference type="Proteomes" id="UP000267521">
    <property type="component" value="Unassembled WGS sequence"/>
</dbReference>
<evidence type="ECO:0000313" key="4">
    <source>
        <dbReference type="EMBL" id="RMW96041.1"/>
    </source>
</evidence>
<keyword evidence="1" id="KW-0175">Coiled coil</keyword>
<dbReference type="InterPro" id="IPR013491">
    <property type="entry name" value="Tape_meas_N"/>
</dbReference>
<sequence>MSQKDMKVSLLLSVAQTGLSHLQDVIRELEGAGVATDEFQQEAKELGEALARLERDSALMDTFGSLKRETAGLSKQLDVAAQQVDALAAELERAAQASAQATAAQAQSAQKLSAARAWQAQLQEAIAATRQEMQELKQASGESIAPHLTERLADARQQLKSLQAEAAVATQNTRLLAAANKENEAAAKNAARAEEALTGQYQRAVQEAGKLSASFNSKNKALSQTREHMQAAGLQTSQLALQQKALAERMQQISQSGDGLVARMRSTADAAKLQSAAVEKAGKAWATFQRGIAAGLGFAAAQIGLSGLGSALGTLRTGIEEVLRVGGGFEQMRAQLATLYGSIEQGQNAFAWIRDFGKTVPYELEAVTGAFTKLKAMGLDPMDGSLQAIADQAAALGGGVQTLEGVVLALGQAWTKQKLQGEEALQLIERGVPVWDLLSRATGKSAVQLQQLASAGQLGREAIAALIAEMGKANAGAAAGAMNTWNGQIALLKSNWQEFLDTIATSGILDLFREEVVAINQAIAELARTGELKAWAQAASDAIVSLYEAIKSGIGFFKDWGNELGTLTEVAIGFKTLSLGKTALGWGAEIALSAQNIEKSASVIAGAGKLAAAGWIGWNVGAWLREEFLVIEQAGIALAAGLTKAAARAQHYWESLKAVFTDDTLEAAEERFSQKLRQIDDDYAALFESAAQARQGQEQLAQAAETAAAAVQQQAAQTQQAAAAMGQAMAGAVKTIDEVDQAMQRAGVSAQATASALEAAFLQAVPKAQTLADIQALQDKLQALADAGRIGTDGVKAITGAIADHAQSIGQAMVGAIATIDQVDQAMRRAGVSAQATASALQEAFSQAIGQAKTLADIEALEKKLKDLEAAGRIGAEGVKAITEAIAKQRQSIEATDQARQAMLEGFKELGTDGAAALGQISEGAQKAIDAVDKIAAAAKEAGLGVNEAAQAIEKAFTAAVPKADSLQAIEALESRLKAAGQAGQIGAEGIARVQAALDKQRAAIEQQLPGIQSLEEALKQLGVTPQKELDRLAQSAKEAFEAVKQSGQATPREINEAWKKMAEAAIAANDGVADASLKAAAQQHGFAIETDKAGKSIIKSMEEAKEATEGVGQAAGKAGEKMAEAAQKAKDAWADGSLVEQAEKHNAALGKIEGSWIRADVAASQYAKQMAEVVWEQGKAIAQMSEEHARLVQQMEALSEQQRNLEAVNNDAVRGLEALRLRYLELTGDQEAAAELKMQMARQEIDLKLALLEIDLQRAQIAGDTAEVKKMELQIAALKEQLTWLDKIHAKEKELRKEREREERSHGRSSGGGGSGSSSAGSLPPPAPAPQPQPAPPAPPAPPVHITLHAHGITDPVRLAKAIEPELARLARLAR</sequence>
<dbReference type="Pfam" id="PF20155">
    <property type="entry name" value="TMP_3"/>
    <property type="match status" value="1"/>
</dbReference>
<protein>
    <recommendedName>
        <fullName evidence="3">Tape measure protein N-terminal domain-containing protein</fullName>
    </recommendedName>
</protein>
<evidence type="ECO:0000313" key="5">
    <source>
        <dbReference type="Proteomes" id="UP000267521"/>
    </source>
</evidence>
<name>A0A3M6Q0R4_9BURK</name>
<accession>A0A3M6Q0R4</accession>
<dbReference type="PANTHER" id="PTHR38812:SF2">
    <property type="entry name" value="MU-LIKE PROPHAGE FLUMU PROTEIN GP42"/>
    <property type="match status" value="1"/>
</dbReference>
<comment type="caution">
    <text evidence="4">The sequence shown here is derived from an EMBL/GenBank/DDBJ whole genome shotgun (WGS) entry which is preliminary data.</text>
</comment>
<feature type="compositionally biased region" description="Pro residues" evidence="2">
    <location>
        <begin position="1324"/>
        <end position="1344"/>
    </location>
</feature>
<evidence type="ECO:0000256" key="2">
    <source>
        <dbReference type="SAM" id="MobiDB-lite"/>
    </source>
</evidence>
<gene>
    <name evidence="4" type="ORF">EBQ26_10570</name>
</gene>
<dbReference type="EMBL" id="RDQM01000014">
    <property type="protein sequence ID" value="RMW96041.1"/>
    <property type="molecule type" value="Genomic_DNA"/>
</dbReference>
<organism evidence="4 5">
    <name type="scientific">Allofranklinella schreckenbergeri</name>
    <dbReference type="NCBI Taxonomy" id="1076744"/>
    <lineage>
        <taxon>Bacteria</taxon>
        <taxon>Pseudomonadati</taxon>
        <taxon>Pseudomonadota</taxon>
        <taxon>Betaproteobacteria</taxon>
        <taxon>Burkholderiales</taxon>
        <taxon>Comamonadaceae</taxon>
        <taxon>Allofranklinella</taxon>
    </lineage>
</organism>
<dbReference type="NCBIfam" id="TIGR02675">
    <property type="entry name" value="tape_meas_nterm"/>
    <property type="match status" value="1"/>
</dbReference>
<dbReference type="InterPro" id="IPR053058">
    <property type="entry name" value="Mulikevirus_tape_measure"/>
</dbReference>
<feature type="domain" description="Tape measure protein N-terminal" evidence="3">
    <location>
        <begin position="321"/>
        <end position="503"/>
    </location>
</feature>
<evidence type="ECO:0000259" key="3">
    <source>
        <dbReference type="Pfam" id="PF20155"/>
    </source>
</evidence>
<feature type="region of interest" description="Disordered" evidence="2">
    <location>
        <begin position="1296"/>
        <end position="1350"/>
    </location>
</feature>
<dbReference type="PANTHER" id="PTHR38812">
    <property type="entry name" value="MU-LIKE PROPHAGE FLUMU PROTEIN GP42"/>
    <property type="match status" value="1"/>
</dbReference>
<feature type="coiled-coil region" evidence="1">
    <location>
        <begin position="36"/>
        <end position="196"/>
    </location>
</feature>